<dbReference type="InterPro" id="IPR003657">
    <property type="entry name" value="WRKY_dom"/>
</dbReference>
<evidence type="ECO:0000259" key="7">
    <source>
        <dbReference type="PROSITE" id="PS50811"/>
    </source>
</evidence>
<feature type="compositionally biased region" description="Basic and acidic residues" evidence="6">
    <location>
        <begin position="85"/>
        <end position="104"/>
    </location>
</feature>
<evidence type="ECO:0000256" key="6">
    <source>
        <dbReference type="SAM" id="MobiDB-lite"/>
    </source>
</evidence>
<evidence type="ECO:0000256" key="3">
    <source>
        <dbReference type="ARBA" id="ARBA00023125"/>
    </source>
</evidence>
<dbReference type="PANTHER" id="PTHR31282">
    <property type="entry name" value="WRKY TRANSCRIPTION FACTOR 21-RELATED"/>
    <property type="match status" value="1"/>
</dbReference>
<evidence type="ECO:0000256" key="1">
    <source>
        <dbReference type="ARBA" id="ARBA00004123"/>
    </source>
</evidence>
<dbReference type="Gene3D" id="2.20.25.80">
    <property type="entry name" value="WRKY domain"/>
    <property type="match status" value="1"/>
</dbReference>
<dbReference type="Proteomes" id="UP000283530">
    <property type="component" value="Unassembled WGS sequence"/>
</dbReference>
<name>A0A3S3M8M9_9MAGN</name>
<keyword evidence="2" id="KW-0805">Transcription regulation</keyword>
<dbReference type="InterPro" id="IPR036576">
    <property type="entry name" value="WRKY_dom_sf"/>
</dbReference>
<proteinExistence type="predicted"/>
<gene>
    <name evidence="8" type="ORF">CKAN_00761600</name>
</gene>
<evidence type="ECO:0000256" key="2">
    <source>
        <dbReference type="ARBA" id="ARBA00023015"/>
    </source>
</evidence>
<evidence type="ECO:0000313" key="9">
    <source>
        <dbReference type="Proteomes" id="UP000283530"/>
    </source>
</evidence>
<sequence length="318" mass="35654">MEPPSPENSSTNQSLAIRELTRGCKFATELQNLLLKPAGDLESETAGELVAKIMQAFGDTISILNSGDAHRNSHDPAITHVSARGPDENMIKNSDENMKNPAGKDRRRGYKRRRSSATWTKITPSPFIDDHGWRKYGQKEILGTKHPRSYFRCTHRNDQGCQATKQVQKMEEDPSNYLITYMGHHTCKDLSRTPQIILDSTTTQPFSLSFDSNCIRKRDPSISPSSFLPIKQEENQEIVKDFMPYNSSSSSSSSGQLMTSDLSMFESCGPVTKLPVMASDEGDVFSRSSTNSYSLDIDIKGNPCEFDEIFYFGGEEFF</sequence>
<evidence type="ECO:0000256" key="5">
    <source>
        <dbReference type="ARBA" id="ARBA00023242"/>
    </source>
</evidence>
<dbReference type="SMART" id="SM00774">
    <property type="entry name" value="WRKY"/>
    <property type="match status" value="1"/>
</dbReference>
<feature type="compositionally biased region" description="Basic residues" evidence="6">
    <location>
        <begin position="105"/>
        <end position="115"/>
    </location>
</feature>
<dbReference type="OrthoDB" id="2021064at2759"/>
<dbReference type="GO" id="GO:0043565">
    <property type="term" value="F:sequence-specific DNA binding"/>
    <property type="evidence" value="ECO:0007669"/>
    <property type="project" value="InterPro"/>
</dbReference>
<feature type="domain" description="WRKY" evidence="7">
    <location>
        <begin position="129"/>
        <end position="185"/>
    </location>
</feature>
<evidence type="ECO:0000313" key="8">
    <source>
        <dbReference type="EMBL" id="RWR79059.1"/>
    </source>
</evidence>
<comment type="subcellular location">
    <subcellularLocation>
        <location evidence="1">Nucleus</location>
    </subcellularLocation>
</comment>
<dbReference type="InterPro" id="IPR044810">
    <property type="entry name" value="WRKY_plant"/>
</dbReference>
<keyword evidence="4" id="KW-0804">Transcription</keyword>
<dbReference type="AlphaFoldDB" id="A0A3S3M8M9"/>
<keyword evidence="3" id="KW-0238">DNA-binding</keyword>
<dbReference type="PROSITE" id="PS50811">
    <property type="entry name" value="WRKY"/>
    <property type="match status" value="1"/>
</dbReference>
<dbReference type="GO" id="GO:0005634">
    <property type="term" value="C:nucleus"/>
    <property type="evidence" value="ECO:0007669"/>
    <property type="project" value="UniProtKB-SubCell"/>
</dbReference>
<comment type="caution">
    <text evidence="8">The sequence shown here is derived from an EMBL/GenBank/DDBJ whole genome shotgun (WGS) entry which is preliminary data.</text>
</comment>
<accession>A0A3S3M8M9</accession>
<protein>
    <submittedName>
        <fullName evidence="8">Putative WRKY transcription factor 70</fullName>
    </submittedName>
</protein>
<evidence type="ECO:0000256" key="4">
    <source>
        <dbReference type="ARBA" id="ARBA00023163"/>
    </source>
</evidence>
<dbReference type="SUPFAM" id="SSF118290">
    <property type="entry name" value="WRKY DNA-binding domain"/>
    <property type="match status" value="1"/>
</dbReference>
<keyword evidence="9" id="KW-1185">Reference proteome</keyword>
<dbReference type="Pfam" id="PF03106">
    <property type="entry name" value="WRKY"/>
    <property type="match status" value="1"/>
</dbReference>
<dbReference type="EMBL" id="QPKB01000003">
    <property type="protein sequence ID" value="RWR79059.1"/>
    <property type="molecule type" value="Genomic_DNA"/>
</dbReference>
<reference evidence="8 9" key="1">
    <citation type="journal article" date="2019" name="Nat. Plants">
        <title>Stout camphor tree genome fills gaps in understanding of flowering plant genome evolution.</title>
        <authorList>
            <person name="Chaw S.M."/>
            <person name="Liu Y.C."/>
            <person name="Wu Y.W."/>
            <person name="Wang H.Y."/>
            <person name="Lin C.I."/>
            <person name="Wu C.S."/>
            <person name="Ke H.M."/>
            <person name="Chang L.Y."/>
            <person name="Hsu C.Y."/>
            <person name="Yang H.T."/>
            <person name="Sudianto E."/>
            <person name="Hsu M.H."/>
            <person name="Wu K.P."/>
            <person name="Wang L.N."/>
            <person name="Leebens-Mack J.H."/>
            <person name="Tsai I.J."/>
        </authorList>
    </citation>
    <scope>NUCLEOTIDE SEQUENCE [LARGE SCALE GENOMIC DNA]</scope>
    <source>
        <strain evidence="9">cv. Chaw 1501</strain>
        <tissue evidence="8">Young leaves</tissue>
    </source>
</reference>
<organism evidence="8 9">
    <name type="scientific">Cinnamomum micranthum f. kanehirae</name>
    <dbReference type="NCBI Taxonomy" id="337451"/>
    <lineage>
        <taxon>Eukaryota</taxon>
        <taxon>Viridiplantae</taxon>
        <taxon>Streptophyta</taxon>
        <taxon>Embryophyta</taxon>
        <taxon>Tracheophyta</taxon>
        <taxon>Spermatophyta</taxon>
        <taxon>Magnoliopsida</taxon>
        <taxon>Magnoliidae</taxon>
        <taxon>Laurales</taxon>
        <taxon>Lauraceae</taxon>
        <taxon>Cinnamomum</taxon>
    </lineage>
</organism>
<dbReference type="GO" id="GO:0003700">
    <property type="term" value="F:DNA-binding transcription factor activity"/>
    <property type="evidence" value="ECO:0007669"/>
    <property type="project" value="InterPro"/>
</dbReference>
<dbReference type="STRING" id="337451.A0A3S3M8M9"/>
<keyword evidence="5" id="KW-0539">Nucleus</keyword>
<feature type="region of interest" description="Disordered" evidence="6">
    <location>
        <begin position="77"/>
        <end position="116"/>
    </location>
</feature>